<dbReference type="Proteomes" id="UP000321814">
    <property type="component" value="Unassembled WGS sequence"/>
</dbReference>
<keyword evidence="1" id="KW-0812">Transmembrane</keyword>
<dbReference type="Pfam" id="PF11157">
    <property type="entry name" value="DUF2937"/>
    <property type="match status" value="1"/>
</dbReference>
<feature type="transmembrane region" description="Helical" evidence="1">
    <location>
        <begin position="129"/>
        <end position="152"/>
    </location>
</feature>
<accession>A0A5C8LMB4</accession>
<keyword evidence="1" id="KW-1133">Transmembrane helix</keyword>
<comment type="caution">
    <text evidence="2">The sequence shown here is derived from an EMBL/GenBank/DDBJ whole genome shotgun (WGS) entry which is preliminary data.</text>
</comment>
<evidence type="ECO:0000313" key="3">
    <source>
        <dbReference type="Proteomes" id="UP000321814"/>
    </source>
</evidence>
<feature type="transmembrane region" description="Helical" evidence="1">
    <location>
        <begin position="9"/>
        <end position="25"/>
    </location>
</feature>
<sequence length="168" mass="18755">MIGRLFDKLVFAVALIAALQVPLLVDHYHQYLSGWYKAIQSQVDGYETTAKAHQFADAKAMIDNHLTNPEPSVRADAEQKLQTISLLSELRLGMETFSSGTLFGKIGFMLHPDRIHQLKDVVQNFKPGIPLHISGLAFAVIGALVLNFLIMLPFRLMRSRPSVAQRSI</sequence>
<dbReference type="AlphaFoldDB" id="A0A5C8LMB4"/>
<keyword evidence="1" id="KW-0472">Membrane</keyword>
<proteinExistence type="predicted"/>
<keyword evidence="3" id="KW-1185">Reference proteome</keyword>
<evidence type="ECO:0000313" key="2">
    <source>
        <dbReference type="EMBL" id="TXK77697.1"/>
    </source>
</evidence>
<dbReference type="RefSeq" id="WP_147905501.1">
    <property type="nucleotide sequence ID" value="NZ_BAAAGC010000006.1"/>
</dbReference>
<dbReference type="OrthoDB" id="7021410at2"/>
<organism evidence="2 3">
    <name type="scientific">Rheinheimera tangshanensis</name>
    <dbReference type="NCBI Taxonomy" id="400153"/>
    <lineage>
        <taxon>Bacteria</taxon>
        <taxon>Pseudomonadati</taxon>
        <taxon>Pseudomonadota</taxon>
        <taxon>Gammaproteobacteria</taxon>
        <taxon>Chromatiales</taxon>
        <taxon>Chromatiaceae</taxon>
        <taxon>Rheinheimera</taxon>
    </lineage>
</organism>
<evidence type="ECO:0000256" key="1">
    <source>
        <dbReference type="SAM" id="Phobius"/>
    </source>
</evidence>
<dbReference type="InterPro" id="IPR022584">
    <property type="entry name" value="DUF2937"/>
</dbReference>
<name>A0A5C8LMB4_9GAMM</name>
<reference evidence="2 3" key="1">
    <citation type="submission" date="2019-08" db="EMBL/GenBank/DDBJ databases">
        <title>Draft genome analysis of Rheinheimera tangshanensis isolated from the roots of fresh rice plants (Oryza sativa).</title>
        <authorList>
            <person name="Yu Q."/>
            <person name="Qi Y."/>
            <person name="Zhang H."/>
            <person name="Pu J."/>
        </authorList>
    </citation>
    <scope>NUCLEOTIDE SEQUENCE [LARGE SCALE GENOMIC DNA]</scope>
    <source>
        <strain evidence="2 3">JA3-B52</strain>
    </source>
</reference>
<protein>
    <submittedName>
        <fullName evidence="2">DUF2937 family protein</fullName>
    </submittedName>
</protein>
<dbReference type="EMBL" id="VRLR01000018">
    <property type="protein sequence ID" value="TXK77697.1"/>
    <property type="molecule type" value="Genomic_DNA"/>
</dbReference>
<gene>
    <name evidence="2" type="ORF">FU839_18035</name>
</gene>